<protein>
    <submittedName>
        <fullName evidence="1">Retrovirus-related Pol polyprotein from transposon RE2</fullName>
    </submittedName>
</protein>
<dbReference type="CDD" id="cd09272">
    <property type="entry name" value="RNase_HI_RT_Ty1"/>
    <property type="match status" value="1"/>
</dbReference>
<sequence length="134" mass="15037">MLRYLKGSFIKGLFFPATPLVDLVAYYDADWGSCIDTRRSLISYCIFLGSTLISWKTKKQSMVSRSSAEAEYGSMGTTACKLTWIFNLLLDFHIQANTPIPFLCDNQAAMHIVANPVFPRAKETLRNSLSRSQG</sequence>
<dbReference type="PANTHER" id="PTHR11439">
    <property type="entry name" value="GAG-POL-RELATED RETROTRANSPOSON"/>
    <property type="match status" value="1"/>
</dbReference>
<dbReference type="PANTHER" id="PTHR11439:SF470">
    <property type="entry name" value="CYSTEINE-RICH RLK (RECEPTOR-LIKE PROTEIN KINASE) 8"/>
    <property type="match status" value="1"/>
</dbReference>
<evidence type="ECO:0000313" key="1">
    <source>
        <dbReference type="EMBL" id="KAL0453988.1"/>
    </source>
</evidence>
<name>A0AAW2XIX3_9LAMI</name>
<dbReference type="AlphaFoldDB" id="A0AAW2XIX3"/>
<accession>A0AAW2XIX3</accession>
<proteinExistence type="predicted"/>
<dbReference type="EMBL" id="JACGWN010000004">
    <property type="protein sequence ID" value="KAL0453988.1"/>
    <property type="molecule type" value="Genomic_DNA"/>
</dbReference>
<comment type="caution">
    <text evidence="1">The sequence shown here is derived from an EMBL/GenBank/DDBJ whole genome shotgun (WGS) entry which is preliminary data.</text>
</comment>
<reference evidence="1" key="1">
    <citation type="submission" date="2020-06" db="EMBL/GenBank/DDBJ databases">
        <authorList>
            <person name="Li T."/>
            <person name="Hu X."/>
            <person name="Zhang T."/>
            <person name="Song X."/>
            <person name="Zhang H."/>
            <person name="Dai N."/>
            <person name="Sheng W."/>
            <person name="Hou X."/>
            <person name="Wei L."/>
        </authorList>
    </citation>
    <scope>NUCLEOTIDE SEQUENCE</scope>
    <source>
        <strain evidence="1">KEN1</strain>
        <tissue evidence="1">Leaf</tissue>
    </source>
</reference>
<organism evidence="1">
    <name type="scientific">Sesamum latifolium</name>
    <dbReference type="NCBI Taxonomy" id="2727402"/>
    <lineage>
        <taxon>Eukaryota</taxon>
        <taxon>Viridiplantae</taxon>
        <taxon>Streptophyta</taxon>
        <taxon>Embryophyta</taxon>
        <taxon>Tracheophyta</taxon>
        <taxon>Spermatophyta</taxon>
        <taxon>Magnoliopsida</taxon>
        <taxon>eudicotyledons</taxon>
        <taxon>Gunneridae</taxon>
        <taxon>Pentapetalae</taxon>
        <taxon>asterids</taxon>
        <taxon>lamiids</taxon>
        <taxon>Lamiales</taxon>
        <taxon>Pedaliaceae</taxon>
        <taxon>Sesamum</taxon>
    </lineage>
</organism>
<gene>
    <name evidence="1" type="ORF">Slati_1376900</name>
</gene>
<reference evidence="1" key="2">
    <citation type="journal article" date="2024" name="Plant">
        <title>Genomic evolution and insights into agronomic trait innovations of Sesamum species.</title>
        <authorList>
            <person name="Miao H."/>
            <person name="Wang L."/>
            <person name="Qu L."/>
            <person name="Liu H."/>
            <person name="Sun Y."/>
            <person name="Le M."/>
            <person name="Wang Q."/>
            <person name="Wei S."/>
            <person name="Zheng Y."/>
            <person name="Lin W."/>
            <person name="Duan Y."/>
            <person name="Cao H."/>
            <person name="Xiong S."/>
            <person name="Wang X."/>
            <person name="Wei L."/>
            <person name="Li C."/>
            <person name="Ma Q."/>
            <person name="Ju M."/>
            <person name="Zhao R."/>
            <person name="Li G."/>
            <person name="Mu C."/>
            <person name="Tian Q."/>
            <person name="Mei H."/>
            <person name="Zhang T."/>
            <person name="Gao T."/>
            <person name="Zhang H."/>
        </authorList>
    </citation>
    <scope>NUCLEOTIDE SEQUENCE</scope>
    <source>
        <strain evidence="1">KEN1</strain>
    </source>
</reference>